<accession>A0AAU3HRG1</accession>
<dbReference type="AlphaFoldDB" id="A0AAU3HRG1"/>
<evidence type="ECO:0000313" key="1">
    <source>
        <dbReference type="EMBL" id="WTZ06978.1"/>
    </source>
</evidence>
<proteinExistence type="predicted"/>
<gene>
    <name evidence="1" type="ORF">OG699_02555</name>
</gene>
<name>A0AAU3HRG1_9ACTN</name>
<organism evidence="1">
    <name type="scientific">Streptomyces sp. NBC_01393</name>
    <dbReference type="NCBI Taxonomy" id="2903851"/>
    <lineage>
        <taxon>Bacteria</taxon>
        <taxon>Bacillati</taxon>
        <taxon>Actinomycetota</taxon>
        <taxon>Actinomycetes</taxon>
        <taxon>Kitasatosporales</taxon>
        <taxon>Streptomycetaceae</taxon>
        <taxon>Streptomyces</taxon>
    </lineage>
</organism>
<dbReference type="EMBL" id="CP109546">
    <property type="protein sequence ID" value="WTZ06978.1"/>
    <property type="molecule type" value="Genomic_DNA"/>
</dbReference>
<protein>
    <submittedName>
        <fullName evidence="1">Uncharacterized protein</fullName>
    </submittedName>
</protein>
<sequence>MPCSYRSAVIAIVDPSVVKDNGVPSARGAFGSGSGFAAVLSPAALVVPGFEVGFALSVADREAARREGGCAQPVQN</sequence>
<reference evidence="1" key="1">
    <citation type="submission" date="2022-10" db="EMBL/GenBank/DDBJ databases">
        <title>The complete genomes of actinobacterial strains from the NBC collection.</title>
        <authorList>
            <person name="Joergensen T.S."/>
            <person name="Alvarez Arevalo M."/>
            <person name="Sterndorff E.B."/>
            <person name="Faurdal D."/>
            <person name="Vuksanovic O."/>
            <person name="Mourched A.-S."/>
            <person name="Charusanti P."/>
            <person name="Shaw S."/>
            <person name="Blin K."/>
            <person name="Weber T."/>
        </authorList>
    </citation>
    <scope>NUCLEOTIDE SEQUENCE</scope>
    <source>
        <strain evidence="1">NBC_01393</strain>
    </source>
</reference>